<dbReference type="PRINTS" id="PR01900">
    <property type="entry name" value="YIDCPROTEIN"/>
</dbReference>
<feature type="transmembrane region" description="Helical" evidence="10">
    <location>
        <begin position="169"/>
        <end position="195"/>
    </location>
</feature>
<dbReference type="PANTHER" id="PTHR12428:SF65">
    <property type="entry name" value="CYTOCHROME C OXIDASE ASSEMBLY PROTEIN COX18, MITOCHONDRIAL"/>
    <property type="match status" value="1"/>
</dbReference>
<dbReference type="GO" id="GO:0032977">
    <property type="term" value="F:membrane insertase activity"/>
    <property type="evidence" value="ECO:0007669"/>
    <property type="project" value="InterPro"/>
</dbReference>
<keyword evidence="7 10" id="KW-0472">Membrane</keyword>
<evidence type="ECO:0000256" key="4">
    <source>
        <dbReference type="ARBA" id="ARBA00022692"/>
    </source>
</evidence>
<evidence type="ECO:0000256" key="1">
    <source>
        <dbReference type="ARBA" id="ARBA00004651"/>
    </source>
</evidence>
<accession>A0A1M6P8E3</accession>
<evidence type="ECO:0000256" key="10">
    <source>
        <dbReference type="SAM" id="Phobius"/>
    </source>
</evidence>
<dbReference type="EMBL" id="FRAE01000029">
    <property type="protein sequence ID" value="SHK04192.1"/>
    <property type="molecule type" value="Genomic_DNA"/>
</dbReference>
<evidence type="ECO:0000256" key="5">
    <source>
        <dbReference type="ARBA" id="ARBA00022927"/>
    </source>
</evidence>
<feature type="domain" description="Membrane insertase YidC/Oxa/ALB C-terminal" evidence="11">
    <location>
        <begin position="20"/>
        <end position="208"/>
    </location>
</feature>
<comment type="subcellular location">
    <subcellularLocation>
        <location evidence="1">Cell membrane</location>
        <topology evidence="1">Multi-pass membrane protein</topology>
    </subcellularLocation>
    <subcellularLocation>
        <location evidence="9">Membrane</location>
        <topology evidence="9">Multi-pass membrane protein</topology>
    </subcellularLocation>
</comment>
<feature type="transmembrane region" description="Helical" evidence="10">
    <location>
        <begin position="139"/>
        <end position="157"/>
    </location>
</feature>
<evidence type="ECO:0000313" key="13">
    <source>
        <dbReference type="Proteomes" id="UP000242497"/>
    </source>
</evidence>
<evidence type="ECO:0000313" key="12">
    <source>
        <dbReference type="EMBL" id="SHK04192.1"/>
    </source>
</evidence>
<evidence type="ECO:0000256" key="3">
    <source>
        <dbReference type="ARBA" id="ARBA00022475"/>
    </source>
</evidence>
<reference evidence="13" key="1">
    <citation type="submission" date="2016-11" db="EMBL/GenBank/DDBJ databases">
        <authorList>
            <person name="Varghese N."/>
            <person name="Submissions S."/>
        </authorList>
    </citation>
    <scope>NUCLEOTIDE SEQUENCE [LARGE SCALE GENOMIC DNA]</scope>
    <source>
        <strain evidence="13">DSM 15518</strain>
    </source>
</reference>
<evidence type="ECO:0000256" key="9">
    <source>
        <dbReference type="RuleBase" id="RU003945"/>
    </source>
</evidence>
<gene>
    <name evidence="12" type="ORF">SAMN02744037_01485</name>
</gene>
<dbReference type="RefSeq" id="WP_242939096.1">
    <property type="nucleotide sequence ID" value="NZ_FRAE01000029.1"/>
</dbReference>
<dbReference type="NCBIfam" id="TIGR03592">
    <property type="entry name" value="yidC_oxa1_cterm"/>
    <property type="match status" value="1"/>
</dbReference>
<evidence type="ECO:0000256" key="7">
    <source>
        <dbReference type="ARBA" id="ARBA00023136"/>
    </source>
</evidence>
<evidence type="ECO:0000256" key="2">
    <source>
        <dbReference type="ARBA" id="ARBA00022448"/>
    </source>
</evidence>
<proteinExistence type="inferred from homology"/>
<dbReference type="STRING" id="1123349.SAMN02744037_01485"/>
<dbReference type="InterPro" id="IPR047196">
    <property type="entry name" value="YidC_ALB_C"/>
</dbReference>
<dbReference type="InterPro" id="IPR028055">
    <property type="entry name" value="YidC/Oxa/ALB_C"/>
</dbReference>
<protein>
    <submittedName>
        <fullName evidence="12">Protein translocase subunit yidC</fullName>
    </submittedName>
</protein>
<sequence length="216" mass="24578">MFASSLGALLKIVYDVVGNYGWAIVLFTVIVKLALLPLTLSQTKSMKAMQEIQPKIKEIQEKYKNDQQKMNEKVMQLYKDNKVNPMAGCLPLLVQFPILIGLFKALKNPATYVFGSEAAYKAIDTSFLWLSNLSDPEKIILPLLAGLTTYISSAMMTPKESRKDSTQVMMLYFFPIMIFWWGRSFPAGLTLYWVVSNVFQIAQQQFIIKPAKLKEE</sequence>
<dbReference type="CDD" id="cd20070">
    <property type="entry name" value="5TM_YidC_Alb3"/>
    <property type="match status" value="1"/>
</dbReference>
<dbReference type="Pfam" id="PF02096">
    <property type="entry name" value="60KD_IMP"/>
    <property type="match status" value="1"/>
</dbReference>
<dbReference type="GO" id="GO:0015031">
    <property type="term" value="P:protein transport"/>
    <property type="evidence" value="ECO:0007669"/>
    <property type="project" value="UniProtKB-KW"/>
</dbReference>
<keyword evidence="8" id="KW-0143">Chaperone</keyword>
<dbReference type="Proteomes" id="UP000242497">
    <property type="component" value="Unassembled WGS sequence"/>
</dbReference>
<evidence type="ECO:0000256" key="6">
    <source>
        <dbReference type="ARBA" id="ARBA00022989"/>
    </source>
</evidence>
<feature type="transmembrane region" description="Helical" evidence="10">
    <location>
        <begin position="20"/>
        <end position="40"/>
    </location>
</feature>
<name>A0A1M6P8E3_9FIRM</name>
<dbReference type="PANTHER" id="PTHR12428">
    <property type="entry name" value="OXA1"/>
    <property type="match status" value="1"/>
</dbReference>
<dbReference type="GO" id="GO:0005886">
    <property type="term" value="C:plasma membrane"/>
    <property type="evidence" value="ECO:0007669"/>
    <property type="project" value="UniProtKB-SubCell"/>
</dbReference>
<keyword evidence="13" id="KW-1185">Reference proteome</keyword>
<keyword evidence="2" id="KW-0813">Transport</keyword>
<evidence type="ECO:0000259" key="11">
    <source>
        <dbReference type="Pfam" id="PF02096"/>
    </source>
</evidence>
<evidence type="ECO:0000256" key="8">
    <source>
        <dbReference type="ARBA" id="ARBA00023186"/>
    </source>
</evidence>
<keyword evidence="3" id="KW-1003">Cell membrane</keyword>
<organism evidence="12 13">
    <name type="scientific">Tepidibacter formicigenes DSM 15518</name>
    <dbReference type="NCBI Taxonomy" id="1123349"/>
    <lineage>
        <taxon>Bacteria</taxon>
        <taxon>Bacillati</taxon>
        <taxon>Bacillota</taxon>
        <taxon>Clostridia</taxon>
        <taxon>Peptostreptococcales</taxon>
        <taxon>Peptostreptococcaceae</taxon>
        <taxon>Tepidibacter</taxon>
    </lineage>
</organism>
<keyword evidence="4 9" id="KW-0812">Transmembrane</keyword>
<dbReference type="AlphaFoldDB" id="A0A1M6P8E3"/>
<comment type="similarity">
    <text evidence="9">Belongs to the OXA1/ALB3/YidC family.</text>
</comment>
<keyword evidence="6 10" id="KW-1133">Transmembrane helix</keyword>
<keyword evidence="5" id="KW-0653">Protein transport</keyword>
<dbReference type="GO" id="GO:0051205">
    <property type="term" value="P:protein insertion into membrane"/>
    <property type="evidence" value="ECO:0007669"/>
    <property type="project" value="TreeGrafter"/>
</dbReference>
<dbReference type="InterPro" id="IPR001708">
    <property type="entry name" value="YidC/ALB3/OXA1/COX18"/>
</dbReference>